<dbReference type="NCBIfam" id="TIGR00002">
    <property type="entry name" value="S16"/>
    <property type="match status" value="1"/>
</dbReference>
<reference evidence="4 5" key="1">
    <citation type="submission" date="2009-01" db="EMBL/GenBank/DDBJ databases">
        <authorList>
            <person name="Fulton L."/>
            <person name="Clifton S."/>
            <person name="Fulton B."/>
            <person name="Xu J."/>
            <person name="Minx P."/>
            <person name="Pepin K.H."/>
            <person name="Johnson M."/>
            <person name="Bhonagiri V."/>
            <person name="Nash W.E."/>
            <person name="Mardis E.R."/>
            <person name="Wilson R.K."/>
        </authorList>
    </citation>
    <scope>NUCLEOTIDE SEQUENCE [LARGE SCALE GENOMIC DNA]</scope>
    <source>
        <strain evidence="4 5">DSM 3353</strain>
    </source>
</reference>
<dbReference type="SUPFAM" id="SSF54565">
    <property type="entry name" value="Ribosomal protein S16"/>
    <property type="match status" value="1"/>
</dbReference>
<dbReference type="Proteomes" id="UP000003174">
    <property type="component" value="Unassembled WGS sequence"/>
</dbReference>
<dbReference type="EMBL" id="ACEP01000100">
    <property type="protein sequence ID" value="EEG35924.1"/>
    <property type="molecule type" value="Genomic_DNA"/>
</dbReference>
<name>C0EXW9_9FIRM</name>
<dbReference type="eggNOG" id="COG0228">
    <property type="taxonomic scope" value="Bacteria"/>
</dbReference>
<keyword evidence="1 3" id="KW-0689">Ribosomal protein</keyword>
<dbReference type="GO" id="GO:0003735">
    <property type="term" value="F:structural constituent of ribosome"/>
    <property type="evidence" value="ECO:0007669"/>
    <property type="project" value="InterPro"/>
</dbReference>
<dbReference type="InterPro" id="IPR020592">
    <property type="entry name" value="Ribosomal_bS16_CS"/>
</dbReference>
<dbReference type="InterPro" id="IPR000307">
    <property type="entry name" value="Ribosomal_bS16"/>
</dbReference>
<keyword evidence="2 3" id="KW-0687">Ribonucleoprotein</keyword>
<evidence type="ECO:0000313" key="4">
    <source>
        <dbReference type="EMBL" id="EEG35924.1"/>
    </source>
</evidence>
<dbReference type="HAMAP" id="MF_00385">
    <property type="entry name" value="Ribosomal_bS16"/>
    <property type="match status" value="1"/>
</dbReference>
<sequence length="87" mass="9888">MKEVNHMAVKMRLKRMGKKRNPIYRIVVADARSPRDGRNIDEIGLYDPNQEPCVVKIDEEAAKDWLSKGAQPTDTVARLLKNAGIEK</sequence>
<evidence type="ECO:0000256" key="3">
    <source>
        <dbReference type="HAMAP-Rule" id="MF_00385"/>
    </source>
</evidence>
<gene>
    <name evidence="3 4" type="primary">rpsP</name>
    <name evidence="4" type="ORF">EUBHAL_02270</name>
</gene>
<dbReference type="PANTHER" id="PTHR12919:SF20">
    <property type="entry name" value="SMALL RIBOSOMAL SUBUNIT PROTEIN BS16M"/>
    <property type="match status" value="1"/>
</dbReference>
<dbReference type="Pfam" id="PF00886">
    <property type="entry name" value="Ribosomal_S16"/>
    <property type="match status" value="1"/>
</dbReference>
<comment type="similarity">
    <text evidence="3">Belongs to the bacterial ribosomal protein bS16 family.</text>
</comment>
<dbReference type="PANTHER" id="PTHR12919">
    <property type="entry name" value="30S RIBOSOMAL PROTEIN S16"/>
    <property type="match status" value="1"/>
</dbReference>
<dbReference type="Gene3D" id="3.30.1320.10">
    <property type="match status" value="1"/>
</dbReference>
<evidence type="ECO:0000256" key="1">
    <source>
        <dbReference type="ARBA" id="ARBA00022980"/>
    </source>
</evidence>
<accession>C0EXW9</accession>
<dbReference type="GO" id="GO:0005737">
    <property type="term" value="C:cytoplasm"/>
    <property type="evidence" value="ECO:0007669"/>
    <property type="project" value="UniProtKB-ARBA"/>
</dbReference>
<evidence type="ECO:0000256" key="2">
    <source>
        <dbReference type="ARBA" id="ARBA00023274"/>
    </source>
</evidence>
<protein>
    <recommendedName>
        <fullName evidence="3">Small ribosomal subunit protein bS16</fullName>
    </recommendedName>
</protein>
<comment type="caution">
    <text evidence="4">The sequence shown here is derived from an EMBL/GenBank/DDBJ whole genome shotgun (WGS) entry which is preliminary data.</text>
</comment>
<dbReference type="AlphaFoldDB" id="C0EXW9"/>
<dbReference type="InterPro" id="IPR023803">
    <property type="entry name" value="Ribosomal_bS16_dom_sf"/>
</dbReference>
<dbReference type="GO" id="GO:0015935">
    <property type="term" value="C:small ribosomal subunit"/>
    <property type="evidence" value="ECO:0007669"/>
    <property type="project" value="TreeGrafter"/>
</dbReference>
<organism evidence="4 5">
    <name type="scientific">Anaerobutyricum hallii DSM 3353</name>
    <dbReference type="NCBI Taxonomy" id="411469"/>
    <lineage>
        <taxon>Bacteria</taxon>
        <taxon>Bacillati</taxon>
        <taxon>Bacillota</taxon>
        <taxon>Clostridia</taxon>
        <taxon>Lachnospirales</taxon>
        <taxon>Lachnospiraceae</taxon>
        <taxon>Anaerobutyricum</taxon>
    </lineage>
</organism>
<reference evidence="4 5" key="2">
    <citation type="submission" date="2009-02" db="EMBL/GenBank/DDBJ databases">
        <title>Draft genome sequence of Eubacterium hallii (DSM 3353).</title>
        <authorList>
            <person name="Sudarsanam P."/>
            <person name="Ley R."/>
            <person name="Guruge J."/>
            <person name="Turnbaugh P.J."/>
            <person name="Mahowald M."/>
            <person name="Liep D."/>
            <person name="Gordon J."/>
        </authorList>
    </citation>
    <scope>NUCLEOTIDE SEQUENCE [LARGE SCALE GENOMIC DNA]</scope>
    <source>
        <strain evidence="4 5">DSM 3353</strain>
    </source>
</reference>
<evidence type="ECO:0000313" key="5">
    <source>
        <dbReference type="Proteomes" id="UP000003174"/>
    </source>
</evidence>
<dbReference type="GO" id="GO:0006412">
    <property type="term" value="P:translation"/>
    <property type="evidence" value="ECO:0007669"/>
    <property type="project" value="UniProtKB-UniRule"/>
</dbReference>
<dbReference type="PROSITE" id="PS00732">
    <property type="entry name" value="RIBOSOMAL_S16"/>
    <property type="match status" value="1"/>
</dbReference>
<proteinExistence type="inferred from homology"/>